<dbReference type="InterPro" id="IPR010441">
    <property type="entry name" value="CH_2"/>
</dbReference>
<keyword evidence="2" id="KW-0539">Nucleus</keyword>
<name>A0A8B9K7T3_ASTMX</name>
<evidence type="ECO:0000256" key="3">
    <source>
        <dbReference type="ARBA" id="ARBA00058372"/>
    </source>
</evidence>
<dbReference type="InterPro" id="IPR052111">
    <property type="entry name" value="Spermatogenesis_Ciliary_MAP"/>
</dbReference>
<dbReference type="InterPro" id="IPR001715">
    <property type="entry name" value="CH_dom"/>
</dbReference>
<dbReference type="GO" id="GO:0051493">
    <property type="term" value="P:regulation of cytoskeleton organization"/>
    <property type="evidence" value="ECO:0007669"/>
    <property type="project" value="TreeGrafter"/>
</dbReference>
<dbReference type="FunFam" id="1.10.418.10:FF:000061">
    <property type="entry name" value="Spermatogenesis associated 4"/>
    <property type="match status" value="1"/>
</dbReference>
<accession>A0A8B9K7T3</accession>
<evidence type="ECO:0000313" key="6">
    <source>
        <dbReference type="Ensembl" id="ENSAMXP00005032685.1"/>
    </source>
</evidence>
<sequence>MSYSAPVKRTGVGREVLKWLQSLDLSYPPKNLRRDFSNGFLVAEIFSRFYPEDFPMHSYGNGTSLPTKQSNWSQIEKGLMKLQLSLVKEAVDGTIHCKPGAAEALVQEIYTLMTNRRISSVQEGALDFTDLSYQEQLPIVARATASKAIKNNLRLSEEIADPNITATQQKIQNIIHRHVERRKDERIRHPKRFGVKPTLGEQAVRLPPTSVQNHTDLHTQTSHTGSKPAVLLLNTNTHSHTHTQSHTFYINISAYSFQD</sequence>
<dbReference type="GO" id="GO:0005930">
    <property type="term" value="C:axoneme"/>
    <property type="evidence" value="ECO:0007669"/>
    <property type="project" value="TreeGrafter"/>
</dbReference>
<protein>
    <recommendedName>
        <fullName evidence="4">Spermatogenesis-associated protein 4</fullName>
    </recommendedName>
</protein>
<dbReference type="GO" id="GO:0008017">
    <property type="term" value="F:microtubule binding"/>
    <property type="evidence" value="ECO:0007669"/>
    <property type="project" value="TreeGrafter"/>
</dbReference>
<dbReference type="PANTHER" id="PTHR12509:SF8">
    <property type="entry name" value="SPERMATOGENESIS-ASSOCIATED PROTEIN 4"/>
    <property type="match status" value="1"/>
</dbReference>
<comment type="function">
    <text evidence="3">May play a role in apoptosis regulation.</text>
</comment>
<dbReference type="PROSITE" id="PS50021">
    <property type="entry name" value="CH"/>
    <property type="match status" value="1"/>
</dbReference>
<evidence type="ECO:0000256" key="4">
    <source>
        <dbReference type="ARBA" id="ARBA00071322"/>
    </source>
</evidence>
<reference evidence="6" key="1">
    <citation type="submission" date="2025-08" db="UniProtKB">
        <authorList>
            <consortium name="Ensembl"/>
        </authorList>
    </citation>
    <scope>IDENTIFICATION</scope>
</reference>
<dbReference type="AlphaFoldDB" id="A0A8B9K7T3"/>
<dbReference type="Proteomes" id="UP000694621">
    <property type="component" value="Unplaced"/>
</dbReference>
<organism evidence="6 7">
    <name type="scientific">Astyanax mexicanus</name>
    <name type="common">Blind cave fish</name>
    <name type="synonym">Astyanax fasciatus mexicanus</name>
    <dbReference type="NCBI Taxonomy" id="7994"/>
    <lineage>
        <taxon>Eukaryota</taxon>
        <taxon>Metazoa</taxon>
        <taxon>Chordata</taxon>
        <taxon>Craniata</taxon>
        <taxon>Vertebrata</taxon>
        <taxon>Euteleostomi</taxon>
        <taxon>Actinopterygii</taxon>
        <taxon>Neopterygii</taxon>
        <taxon>Teleostei</taxon>
        <taxon>Ostariophysi</taxon>
        <taxon>Characiformes</taxon>
        <taxon>Characoidei</taxon>
        <taxon>Acestrorhamphidae</taxon>
        <taxon>Acestrorhamphinae</taxon>
        <taxon>Astyanax</taxon>
    </lineage>
</organism>
<dbReference type="Pfam" id="PF06294">
    <property type="entry name" value="CH_2"/>
    <property type="match status" value="1"/>
</dbReference>
<dbReference type="SUPFAM" id="SSF47576">
    <property type="entry name" value="Calponin-homology domain, CH-domain"/>
    <property type="match status" value="1"/>
</dbReference>
<dbReference type="PANTHER" id="PTHR12509">
    <property type="entry name" value="SPERMATOGENESIS-ASSOCIATED 4-RELATED"/>
    <property type="match status" value="1"/>
</dbReference>
<feature type="domain" description="Calponin-homology (CH)" evidence="5">
    <location>
        <begin position="10"/>
        <end position="114"/>
    </location>
</feature>
<dbReference type="InterPro" id="IPR036872">
    <property type="entry name" value="CH_dom_sf"/>
</dbReference>
<proteinExistence type="predicted"/>
<dbReference type="GO" id="GO:0005634">
    <property type="term" value="C:nucleus"/>
    <property type="evidence" value="ECO:0007669"/>
    <property type="project" value="UniProtKB-SubCell"/>
</dbReference>
<dbReference type="Gene3D" id="1.10.418.10">
    <property type="entry name" value="Calponin-like domain"/>
    <property type="match status" value="1"/>
</dbReference>
<evidence type="ECO:0000313" key="7">
    <source>
        <dbReference type="Proteomes" id="UP000694621"/>
    </source>
</evidence>
<evidence type="ECO:0000256" key="1">
    <source>
        <dbReference type="ARBA" id="ARBA00004123"/>
    </source>
</evidence>
<dbReference type="Ensembl" id="ENSAMXT00005035725.1">
    <property type="protein sequence ID" value="ENSAMXP00005032685.1"/>
    <property type="gene ID" value="ENSAMXG00005015900.1"/>
</dbReference>
<evidence type="ECO:0000256" key="2">
    <source>
        <dbReference type="ARBA" id="ARBA00023242"/>
    </source>
</evidence>
<comment type="subcellular location">
    <subcellularLocation>
        <location evidence="1">Nucleus</location>
    </subcellularLocation>
</comment>
<evidence type="ECO:0000259" key="5">
    <source>
        <dbReference type="PROSITE" id="PS50021"/>
    </source>
</evidence>